<dbReference type="EMBL" id="CM044705">
    <property type="protein sequence ID" value="KAI5663039.1"/>
    <property type="molecule type" value="Genomic_DNA"/>
</dbReference>
<keyword evidence="2" id="KW-1185">Reference proteome</keyword>
<reference evidence="2" key="1">
    <citation type="journal article" date="2023" name="Nat. Plants">
        <title>Single-cell RNA sequencing provides a high-resolution roadmap for understanding the multicellular compartmentation of specialized metabolism.</title>
        <authorList>
            <person name="Sun S."/>
            <person name="Shen X."/>
            <person name="Li Y."/>
            <person name="Li Y."/>
            <person name="Wang S."/>
            <person name="Li R."/>
            <person name="Zhang H."/>
            <person name="Shen G."/>
            <person name="Guo B."/>
            <person name="Wei J."/>
            <person name="Xu J."/>
            <person name="St-Pierre B."/>
            <person name="Chen S."/>
            <person name="Sun C."/>
        </authorList>
    </citation>
    <scope>NUCLEOTIDE SEQUENCE [LARGE SCALE GENOMIC DNA]</scope>
</reference>
<evidence type="ECO:0000313" key="1">
    <source>
        <dbReference type="EMBL" id="KAI5663039.1"/>
    </source>
</evidence>
<protein>
    <submittedName>
        <fullName evidence="1">Uncharacterized protein</fullName>
    </submittedName>
</protein>
<dbReference type="Proteomes" id="UP001060085">
    <property type="component" value="Linkage Group LG05"/>
</dbReference>
<organism evidence="1 2">
    <name type="scientific">Catharanthus roseus</name>
    <name type="common">Madagascar periwinkle</name>
    <name type="synonym">Vinca rosea</name>
    <dbReference type="NCBI Taxonomy" id="4058"/>
    <lineage>
        <taxon>Eukaryota</taxon>
        <taxon>Viridiplantae</taxon>
        <taxon>Streptophyta</taxon>
        <taxon>Embryophyta</taxon>
        <taxon>Tracheophyta</taxon>
        <taxon>Spermatophyta</taxon>
        <taxon>Magnoliopsida</taxon>
        <taxon>eudicotyledons</taxon>
        <taxon>Gunneridae</taxon>
        <taxon>Pentapetalae</taxon>
        <taxon>asterids</taxon>
        <taxon>lamiids</taxon>
        <taxon>Gentianales</taxon>
        <taxon>Apocynaceae</taxon>
        <taxon>Rauvolfioideae</taxon>
        <taxon>Vinceae</taxon>
        <taxon>Catharanthinae</taxon>
        <taxon>Catharanthus</taxon>
    </lineage>
</organism>
<accession>A0ACC0AQA3</accession>
<gene>
    <name evidence="1" type="ORF">M9H77_22362</name>
</gene>
<name>A0ACC0AQA3_CATRO</name>
<evidence type="ECO:0000313" key="2">
    <source>
        <dbReference type="Proteomes" id="UP001060085"/>
    </source>
</evidence>
<sequence>MALGDLMASRFSQSSAAVAVVANHFNDCVNITSSNTNSNHEDGERSVRDTDTASSSYGGAAVTTTSMAYLPQTVVLCELRHEAFEGSVPSGPSDSGLVSKWRPRDRMKTGCVALVLCLNISVDPPDVIKISPCARMECWIDPFSMAPQKALETIGRTLNQQYERWQPRARYKISLDPTVDEVKKLCTTCRKYAKSERVLFHYNGHGVPKPTANGEIWLFNKSYTQYIPLPISDLDSWLKTPSIYVFDCSAAGMIVNAFIELQDWNASSSSGPARDCILLAACEAHETLPQSAEFPADVFTSCLTTPIKMALRWFCTRSLLRESLDYSLIDRIPGRQTDRKTLLGELNWIFTAVTDTIAWNVLPHDLFQRLFRQDLLVASLFRNFLLAERIMRSANCSPVSYPILPPTHQHHMWDAWDMAAEICLSQLPGLVEDPNAEFQPSPFFTEQLTAFEVWLDHGSEHKKPPEQLPIVLQVLLSQCHRFRALVLLGRFLDMGPWAVDLALSVGIFPYVLKLLQTTTPELRQILVFIWTKILALDKSCQVDLVKDGGHTYFIRFLDSVEAYPEQRAMAAFVLAVIVDGHRRGQEACIEAGLIHVCLRHLQGSSPNDAQTEFLFLQWLCLCLGKLWEDFTEAQMLGLQADAPDILSPLLLEPQPEVRAAAVFALGTILDVGFDASRDGAGGDEECDDDEKVRSEASIIKSLLTVVSDGSPLVRAEVAVALARFAFGHNRHLKSVAAAYWKPQPNSVLTSLPSFAVKSSGSGYTTPTQNMPHGGIVPSTVAPLLRLGENSQSVSRDGRVSTSSPLATPGLMHGSPLSDDSSQHSDSGILNDCISNGVMNHARPRPLDNALYSQCVLAMCTLAKDPSPRIASLGRRVLSIIGIEQVLAKSVKSSSGSSRSGESTTNPGTSLSGLARSSSWFDMNGGHLPLTFRTPPVSPPRPSYLTGMRRVYSLEFRPHVMNSPDSGLADPLLGTAVPLGSSERSFLPQSTIYNWSCGHFSKPLLTAMDDSEEIIARREEREKLALDNLAKCQHYSVNKLHNQIASWDTKFETGAKTTLLQPFSPVVVASDENERIRVWNYEEATLLNSFENHDYPDKGISKLCLVNELDESLLLVASSDGNIRIWKDYSLKGQQKLVTAFSSIQGHRPGVRSVNAVVDWQQQSGYLFASGEISSLMAWDLDKEQLVNTISSSSDCGISALAASQVHGGQLAAGFVDGFVRLFDLRTPEMLVSATRPHTQRVERVVGIGFQPGLEPAKIVSASQAGDIQFVDLRRMQEAYLTIDAHRGSLTALAVHRHAPLIASGSAKQLIKVFSLEGEQLGTIRYYPTFMAQKIGSVSCLTFHPYQVLLAAGASDACVSIYADEVSPPR</sequence>
<comment type="caution">
    <text evidence="1">The sequence shown here is derived from an EMBL/GenBank/DDBJ whole genome shotgun (WGS) entry which is preliminary data.</text>
</comment>
<proteinExistence type="predicted"/>